<protein>
    <submittedName>
        <fullName evidence="1">Uncharacterized protein</fullName>
    </submittedName>
</protein>
<reference evidence="1" key="1">
    <citation type="submission" date="2014-11" db="EMBL/GenBank/DDBJ databases">
        <authorList>
            <person name="Amaro Gonzalez C."/>
        </authorList>
    </citation>
    <scope>NUCLEOTIDE SEQUENCE</scope>
</reference>
<sequence>MFKCGKVFFFLFGLYDPF</sequence>
<name>A0A0E9TGF6_ANGAN</name>
<evidence type="ECO:0000313" key="1">
    <source>
        <dbReference type="EMBL" id="JAH52547.1"/>
    </source>
</evidence>
<reference evidence="1" key="2">
    <citation type="journal article" date="2015" name="Fish Shellfish Immunol.">
        <title>Early steps in the European eel (Anguilla anguilla)-Vibrio vulnificus interaction in the gills: Role of the RtxA13 toxin.</title>
        <authorList>
            <person name="Callol A."/>
            <person name="Pajuelo D."/>
            <person name="Ebbesson L."/>
            <person name="Teles M."/>
            <person name="MacKenzie S."/>
            <person name="Amaro C."/>
        </authorList>
    </citation>
    <scope>NUCLEOTIDE SEQUENCE</scope>
</reference>
<dbReference type="AlphaFoldDB" id="A0A0E9TGF6"/>
<organism evidence="1">
    <name type="scientific">Anguilla anguilla</name>
    <name type="common">European freshwater eel</name>
    <name type="synonym">Muraena anguilla</name>
    <dbReference type="NCBI Taxonomy" id="7936"/>
    <lineage>
        <taxon>Eukaryota</taxon>
        <taxon>Metazoa</taxon>
        <taxon>Chordata</taxon>
        <taxon>Craniata</taxon>
        <taxon>Vertebrata</taxon>
        <taxon>Euteleostomi</taxon>
        <taxon>Actinopterygii</taxon>
        <taxon>Neopterygii</taxon>
        <taxon>Teleostei</taxon>
        <taxon>Anguilliformes</taxon>
        <taxon>Anguillidae</taxon>
        <taxon>Anguilla</taxon>
    </lineage>
</organism>
<dbReference type="EMBL" id="GBXM01056030">
    <property type="protein sequence ID" value="JAH52547.1"/>
    <property type="molecule type" value="Transcribed_RNA"/>
</dbReference>
<accession>A0A0E9TGF6</accession>
<proteinExistence type="predicted"/>